<dbReference type="PANTHER" id="PTHR44186:SF1">
    <property type="entry name" value="BARDET-BIEDL SYNDROME 4 PROTEIN"/>
    <property type="match status" value="1"/>
</dbReference>
<comment type="similarity">
    <text evidence="3">Belongs to the BBS4 family.</text>
</comment>
<feature type="repeat" description="TPR" evidence="4">
    <location>
        <begin position="99"/>
        <end position="132"/>
    </location>
</feature>
<dbReference type="OMA" id="YCEVAWH"/>
<dbReference type="SUPFAM" id="SSF48452">
    <property type="entry name" value="TPR-like"/>
    <property type="match status" value="1"/>
</dbReference>
<keyword evidence="2 4" id="KW-0802">TPR repeat</keyword>
<reference evidence="7" key="1">
    <citation type="submission" date="2017-02" db="UniProtKB">
        <authorList>
            <consortium name="WormBaseParasite"/>
        </authorList>
    </citation>
    <scope>IDENTIFICATION</scope>
</reference>
<feature type="repeat" description="TPR" evidence="4">
    <location>
        <begin position="375"/>
        <end position="408"/>
    </location>
</feature>
<dbReference type="STRING" id="103827.A0A0N5CLZ3"/>
<sequence>MSSGNELIDDAENSLMYTGVKNERILPINNPEGSHNGNDCKRNLKQEIRGKYAVNIQKRELQCFDRKNFILHQHFIRRDFSACKALIKEMSDDYKCMSEYPFYVRGKIARIEGNFREALYWFEKARSLNPMNCTYLREIGRLHFLLGNHVKAAEIFLDAIKLDGKEWKLYYWRALALYHIKQDSDSVLKAQECLIAAPSETIQRAEILTFMAKLFEQRNDIKPAIEAQKKALELEPENIDVLANMGQLYVRWQNDDQAFDAFGKALSYDPTHPQSILGAGSIIQTNGEYDTALSKYRMAVEKCEYNGPLWNNIGMCFFGKGKYLAALSCLKKALYLCPLEWKICYNLGIVHNAMEQYASAYHFLSSAVNLNTRSAMAFMALAVVLTNLDDIFNAKKAYEKALQIDKNNNVLLHLNYAIFQAKQNEFEKSMESLNTFYQVYHSNQQPSQVC</sequence>
<dbReference type="Gene3D" id="1.25.40.10">
    <property type="entry name" value="Tetratricopeptide repeat domain"/>
    <property type="match status" value="3"/>
</dbReference>
<evidence type="ECO:0000256" key="4">
    <source>
        <dbReference type="PROSITE-ProRule" id="PRU00339"/>
    </source>
</evidence>
<evidence type="ECO:0000256" key="3">
    <source>
        <dbReference type="ARBA" id="ARBA00023778"/>
    </source>
</evidence>
<protein>
    <submittedName>
        <fullName evidence="7">TPR_REGION domain-containing protein</fullName>
    </submittedName>
</protein>
<dbReference type="GO" id="GO:0060271">
    <property type="term" value="P:cilium assembly"/>
    <property type="evidence" value="ECO:0007669"/>
    <property type="project" value="TreeGrafter"/>
</dbReference>
<evidence type="ECO:0000313" key="7">
    <source>
        <dbReference type="WBParaSite" id="TCLT_0000115001-mRNA-1"/>
    </source>
</evidence>
<dbReference type="PROSITE" id="PS50005">
    <property type="entry name" value="TPR"/>
    <property type="match status" value="5"/>
</dbReference>
<gene>
    <name evidence="5" type="ORF">TCLT_LOCUS1151</name>
</gene>
<dbReference type="EMBL" id="UYYF01000126">
    <property type="protein sequence ID" value="VDM96433.1"/>
    <property type="molecule type" value="Genomic_DNA"/>
</dbReference>
<dbReference type="AlphaFoldDB" id="A0A0N5CLZ3"/>
<evidence type="ECO:0000313" key="5">
    <source>
        <dbReference type="EMBL" id="VDM96433.1"/>
    </source>
</evidence>
<evidence type="ECO:0000313" key="6">
    <source>
        <dbReference type="Proteomes" id="UP000276776"/>
    </source>
</evidence>
<proteinExistence type="inferred from homology"/>
<dbReference type="WBParaSite" id="TCLT_0000115001-mRNA-1">
    <property type="protein sequence ID" value="TCLT_0000115001-mRNA-1"/>
    <property type="gene ID" value="TCLT_0000115001"/>
</dbReference>
<dbReference type="InterPro" id="IPR011990">
    <property type="entry name" value="TPR-like_helical_dom_sf"/>
</dbReference>
<accession>A0A0N5CLZ3</accession>
<keyword evidence="6" id="KW-1185">Reference proteome</keyword>
<feature type="repeat" description="TPR" evidence="4">
    <location>
        <begin position="307"/>
        <end position="340"/>
    </location>
</feature>
<dbReference type="InterPro" id="IPR019734">
    <property type="entry name" value="TPR_rpt"/>
</dbReference>
<dbReference type="Pfam" id="PF13181">
    <property type="entry name" value="TPR_8"/>
    <property type="match status" value="4"/>
</dbReference>
<keyword evidence="1" id="KW-0677">Repeat</keyword>
<dbReference type="OrthoDB" id="309339at2759"/>
<dbReference type="GO" id="GO:0061512">
    <property type="term" value="P:protein localization to cilium"/>
    <property type="evidence" value="ECO:0007669"/>
    <property type="project" value="TreeGrafter"/>
</dbReference>
<evidence type="ECO:0000256" key="2">
    <source>
        <dbReference type="ARBA" id="ARBA00022803"/>
    </source>
</evidence>
<dbReference type="Pfam" id="PF13432">
    <property type="entry name" value="TPR_16"/>
    <property type="match status" value="1"/>
</dbReference>
<dbReference type="GO" id="GO:0036064">
    <property type="term" value="C:ciliary basal body"/>
    <property type="evidence" value="ECO:0007669"/>
    <property type="project" value="TreeGrafter"/>
</dbReference>
<dbReference type="Proteomes" id="UP000276776">
    <property type="component" value="Unassembled WGS sequence"/>
</dbReference>
<organism evidence="7">
    <name type="scientific">Thelazia callipaeda</name>
    <name type="common">Oriental eyeworm</name>
    <name type="synonym">Parasitic nematode</name>
    <dbReference type="NCBI Taxonomy" id="103827"/>
    <lineage>
        <taxon>Eukaryota</taxon>
        <taxon>Metazoa</taxon>
        <taxon>Ecdysozoa</taxon>
        <taxon>Nematoda</taxon>
        <taxon>Chromadorea</taxon>
        <taxon>Rhabditida</taxon>
        <taxon>Spirurina</taxon>
        <taxon>Spiruromorpha</taxon>
        <taxon>Thelazioidea</taxon>
        <taxon>Thelaziidae</taxon>
        <taxon>Thelazia</taxon>
    </lineage>
</organism>
<dbReference type="PANTHER" id="PTHR44186">
    <property type="match status" value="1"/>
</dbReference>
<feature type="repeat" description="TPR" evidence="4">
    <location>
        <begin position="205"/>
        <end position="238"/>
    </location>
</feature>
<evidence type="ECO:0000256" key="1">
    <source>
        <dbReference type="ARBA" id="ARBA00022737"/>
    </source>
</evidence>
<dbReference type="SMART" id="SM00028">
    <property type="entry name" value="TPR"/>
    <property type="match status" value="8"/>
</dbReference>
<feature type="repeat" description="TPR" evidence="4">
    <location>
        <begin position="239"/>
        <end position="272"/>
    </location>
</feature>
<name>A0A0N5CLZ3_THECL</name>
<reference evidence="5 6" key="2">
    <citation type="submission" date="2018-11" db="EMBL/GenBank/DDBJ databases">
        <authorList>
            <consortium name="Pathogen Informatics"/>
        </authorList>
    </citation>
    <scope>NUCLEOTIDE SEQUENCE [LARGE SCALE GENOMIC DNA]</scope>
</reference>